<dbReference type="HOGENOM" id="CLU_2715633_0_0_3"/>
<sequence length="72" mass="7628">MTSAGDAVADVLTSLQLLMYPARVPPTTCTAGWNSSVCGGWCVNLQFWSAADVNLIQSDVFKATSNPIQFCG</sequence>
<reference evidence="1" key="1">
    <citation type="submission" date="2009-01" db="EMBL/GenBank/DDBJ databases">
        <title>Complete sequence of chromosome Cyanothece sp. PCC 7425.</title>
        <authorList>
            <consortium name="US DOE Joint Genome Institute"/>
            <person name="Lucas S."/>
            <person name="Copeland A."/>
            <person name="Lapidus A."/>
            <person name="Glavina del Rio T."/>
            <person name="Dalin E."/>
            <person name="Tice H."/>
            <person name="Bruce D."/>
            <person name="Goodwin L."/>
            <person name="Pitluck S."/>
            <person name="Sims D."/>
            <person name="Meineke L."/>
            <person name="Brettin T."/>
            <person name="Detter J.C."/>
            <person name="Han C."/>
            <person name="Larimer F."/>
            <person name="Land M."/>
            <person name="Hauser L."/>
            <person name="Kyrpides N."/>
            <person name="Ovchinnikova G."/>
            <person name="Liberton M."/>
            <person name="Stoeckel J."/>
            <person name="Banerjee A."/>
            <person name="Singh A."/>
            <person name="Page L."/>
            <person name="Sato H."/>
            <person name="Zhao L."/>
            <person name="Sherman L."/>
            <person name="Pakrasi H."/>
            <person name="Richardson P."/>
        </authorList>
    </citation>
    <scope>NUCLEOTIDE SEQUENCE</scope>
    <source>
        <strain evidence="1">PCC 7425</strain>
    </source>
</reference>
<organism evidence="1">
    <name type="scientific">Cyanothece sp. (strain PCC 7425 / ATCC 29141)</name>
    <dbReference type="NCBI Taxonomy" id="395961"/>
    <lineage>
        <taxon>Bacteria</taxon>
        <taxon>Bacillati</taxon>
        <taxon>Cyanobacteriota</taxon>
        <taxon>Cyanophyceae</taxon>
        <taxon>Gomontiellales</taxon>
        <taxon>Cyanothecaceae</taxon>
        <taxon>Cyanothece</taxon>
    </lineage>
</organism>
<dbReference type="EMBL" id="CP001344">
    <property type="protein sequence ID" value="ACL42944.1"/>
    <property type="molecule type" value="Genomic_DNA"/>
</dbReference>
<proteinExistence type="predicted"/>
<dbReference type="AlphaFoldDB" id="B8HU24"/>
<protein>
    <submittedName>
        <fullName evidence="1">Uncharacterized protein</fullName>
    </submittedName>
</protein>
<dbReference type="KEGG" id="cyn:Cyan7425_0553"/>
<accession>B8HU24</accession>
<name>B8HU24_CYAP4</name>
<gene>
    <name evidence="1" type="ordered locus">Cyan7425_0553</name>
</gene>
<dbReference type="STRING" id="395961.Cyan7425_0553"/>
<evidence type="ECO:0000313" key="1">
    <source>
        <dbReference type="EMBL" id="ACL42944.1"/>
    </source>
</evidence>